<evidence type="ECO:0000313" key="2">
    <source>
        <dbReference type="Proteomes" id="UP000827892"/>
    </source>
</evidence>
<proteinExistence type="predicted"/>
<sequence>MYRTFHNQFHSSNVAVAHMYCTHPEDNEANFQCDHYIEEVKPFPSTADLPKNKLTEKLEEERLRHNDIDIDELPAKIKENFDTAKKLKFAYPSQKANLPVNNALPTVSLLEYPSQYFKVSFIHRKEHFASFN</sequence>
<reference evidence="1 2" key="1">
    <citation type="submission" date="2022-05" db="EMBL/GenBank/DDBJ databases">
        <title>Chromosome-level reference genomes for two strains of Caenorhabditis briggsae: an improved platform for comparative genomics.</title>
        <authorList>
            <person name="Stevens L."/>
            <person name="Andersen E.C."/>
        </authorList>
    </citation>
    <scope>NUCLEOTIDE SEQUENCE [LARGE SCALE GENOMIC DNA]</scope>
    <source>
        <strain evidence="1">QX1410_ONT</strain>
        <tissue evidence="1">Whole-organism</tissue>
    </source>
</reference>
<dbReference type="EMBL" id="CP090893">
    <property type="protein sequence ID" value="ULT99257.1"/>
    <property type="molecule type" value="Genomic_DNA"/>
</dbReference>
<accession>A0AAE9IML4</accession>
<evidence type="ECO:0000313" key="1">
    <source>
        <dbReference type="EMBL" id="ULT99257.1"/>
    </source>
</evidence>
<organism evidence="1 2">
    <name type="scientific">Caenorhabditis briggsae</name>
    <dbReference type="NCBI Taxonomy" id="6238"/>
    <lineage>
        <taxon>Eukaryota</taxon>
        <taxon>Metazoa</taxon>
        <taxon>Ecdysozoa</taxon>
        <taxon>Nematoda</taxon>
        <taxon>Chromadorea</taxon>
        <taxon>Rhabditida</taxon>
        <taxon>Rhabditina</taxon>
        <taxon>Rhabditomorpha</taxon>
        <taxon>Rhabditoidea</taxon>
        <taxon>Rhabditidae</taxon>
        <taxon>Peloderinae</taxon>
        <taxon>Caenorhabditis</taxon>
    </lineage>
</organism>
<dbReference type="AlphaFoldDB" id="A0AAE9IML4"/>
<name>A0AAE9IML4_CAEBR</name>
<protein>
    <submittedName>
        <fullName evidence="1">Uncharacterized protein</fullName>
    </submittedName>
</protein>
<gene>
    <name evidence="1" type="ORF">L3Y34_000533</name>
</gene>
<dbReference type="Proteomes" id="UP000827892">
    <property type="component" value="Chromosome III"/>
</dbReference>